<evidence type="ECO:0000313" key="2">
    <source>
        <dbReference type="EMBL" id="TKR82797.1"/>
    </source>
</evidence>
<feature type="transmembrane region" description="Helical" evidence="1">
    <location>
        <begin position="35"/>
        <end position="54"/>
    </location>
</feature>
<dbReference type="PANTHER" id="PTHR23021">
    <property type="entry name" value="SERPENTINE RECEPTOR, CLASS T"/>
    <property type="match status" value="1"/>
</dbReference>
<reference evidence="2 3" key="2">
    <citation type="journal article" date="2019" name="G3 (Bethesda)">
        <title>Hybrid Assembly of the Genome of the Entomopathogenic Nematode Steinernema carpocapsae Identifies the X-Chromosome.</title>
        <authorList>
            <person name="Serra L."/>
            <person name="Macchietto M."/>
            <person name="Macias-Munoz A."/>
            <person name="McGill C.J."/>
            <person name="Rodriguez I.M."/>
            <person name="Rodriguez B."/>
            <person name="Murad R."/>
            <person name="Mortazavi A."/>
        </authorList>
    </citation>
    <scope>NUCLEOTIDE SEQUENCE [LARGE SCALE GENOMIC DNA]</scope>
    <source>
        <strain evidence="2 3">ALL</strain>
    </source>
</reference>
<feature type="transmembrane region" description="Helical" evidence="1">
    <location>
        <begin position="195"/>
        <end position="215"/>
    </location>
</feature>
<dbReference type="PANTHER" id="PTHR23021:SF26">
    <property type="entry name" value="SERPENTINE RECEPTOR, CLASS T"/>
    <property type="match status" value="1"/>
</dbReference>
<feature type="transmembrane region" description="Helical" evidence="1">
    <location>
        <begin position="75"/>
        <end position="104"/>
    </location>
</feature>
<feature type="transmembrane region" description="Helical" evidence="1">
    <location>
        <begin position="5"/>
        <end position="23"/>
    </location>
</feature>
<keyword evidence="1" id="KW-1133">Transmembrane helix</keyword>
<dbReference type="AlphaFoldDB" id="A0A4U5NI27"/>
<evidence type="ECO:0000256" key="1">
    <source>
        <dbReference type="SAM" id="Phobius"/>
    </source>
</evidence>
<keyword evidence="1" id="KW-0812">Transmembrane</keyword>
<keyword evidence="3" id="KW-1185">Reference proteome</keyword>
<organism evidence="2 3">
    <name type="scientific">Steinernema carpocapsae</name>
    <name type="common">Entomopathogenic nematode</name>
    <dbReference type="NCBI Taxonomy" id="34508"/>
    <lineage>
        <taxon>Eukaryota</taxon>
        <taxon>Metazoa</taxon>
        <taxon>Ecdysozoa</taxon>
        <taxon>Nematoda</taxon>
        <taxon>Chromadorea</taxon>
        <taxon>Rhabditida</taxon>
        <taxon>Tylenchina</taxon>
        <taxon>Panagrolaimomorpha</taxon>
        <taxon>Strongyloidoidea</taxon>
        <taxon>Steinernematidae</taxon>
        <taxon>Steinernema</taxon>
    </lineage>
</organism>
<dbReference type="InterPro" id="IPR019425">
    <property type="entry name" value="7TM_GPCR_serpentine_rcpt_Srt"/>
</dbReference>
<feature type="transmembrane region" description="Helical" evidence="1">
    <location>
        <begin position="124"/>
        <end position="145"/>
    </location>
</feature>
<evidence type="ECO:0008006" key="4">
    <source>
        <dbReference type="Google" id="ProtNLM"/>
    </source>
</evidence>
<dbReference type="Proteomes" id="UP000298663">
    <property type="component" value="Unassembled WGS sequence"/>
</dbReference>
<dbReference type="EMBL" id="AZBU02000004">
    <property type="protein sequence ID" value="TKR82797.1"/>
    <property type="molecule type" value="Genomic_DNA"/>
</dbReference>
<proteinExistence type="predicted"/>
<gene>
    <name evidence="2" type="ORF">L596_016476</name>
</gene>
<reference evidence="2 3" key="1">
    <citation type="journal article" date="2015" name="Genome Biol.">
        <title>Comparative genomics of Steinernema reveals deeply conserved gene regulatory networks.</title>
        <authorList>
            <person name="Dillman A.R."/>
            <person name="Macchietto M."/>
            <person name="Porter C.F."/>
            <person name="Rogers A."/>
            <person name="Williams B."/>
            <person name="Antoshechkin I."/>
            <person name="Lee M.M."/>
            <person name="Goodwin Z."/>
            <person name="Lu X."/>
            <person name="Lewis E.E."/>
            <person name="Goodrich-Blair H."/>
            <person name="Stock S.P."/>
            <person name="Adams B.J."/>
            <person name="Sternberg P.W."/>
            <person name="Mortazavi A."/>
        </authorList>
    </citation>
    <scope>NUCLEOTIDE SEQUENCE [LARGE SCALE GENOMIC DNA]</scope>
    <source>
        <strain evidence="2 3">ALL</strain>
    </source>
</reference>
<name>A0A4U5NI27_STECR</name>
<evidence type="ECO:0000313" key="3">
    <source>
        <dbReference type="Proteomes" id="UP000298663"/>
    </source>
</evidence>
<accession>A0A4U5NI27</accession>
<feature type="transmembrane region" description="Helical" evidence="1">
    <location>
        <begin position="160"/>
        <end position="183"/>
    </location>
</feature>
<dbReference type="Pfam" id="PF10321">
    <property type="entry name" value="7TM_GPCR_Srt"/>
    <property type="match status" value="1"/>
</dbReference>
<keyword evidence="1" id="KW-0472">Membrane</keyword>
<comment type="caution">
    <text evidence="2">The sequence shown here is derived from an EMBL/GenBank/DDBJ whole genome shotgun (WGS) entry which is preliminary data.</text>
</comment>
<protein>
    <recommendedName>
        <fullName evidence="4">7TM GPCR serpentine receptor class x (Srx) domain-containing protein</fullName>
    </recommendedName>
</protein>
<sequence>MAAIALLECYQMSMLFVGGIMIASQHEFNEVVQKVIGAVIISTWLGLVLLRFFLALNRFFTLAEFDFLSSGSKKFYWCLLIISYAFSVSIFLVCVFHDTIFALNIHLGTWIYTGVSDLAQFEKFFVLILGVVGFLLYVLCCYCLFKKKQNLTSQSLTTEVQLLICFASSFIYESSLVIIYHVILKYLNINSSLLASIQAFWIFLPAFNGILLLLINRKFRNNFLIFSASDTKISVVRVTSPTCLQPSGVK</sequence>